<keyword evidence="3" id="KW-1185">Reference proteome</keyword>
<dbReference type="EnsemblMetazoa" id="CJA17868.1">
    <property type="protein sequence ID" value="CJA17868.1"/>
    <property type="gene ID" value="WBGene00137072"/>
</dbReference>
<reference evidence="2" key="2">
    <citation type="submission" date="2016-10" db="UniProtKB">
        <authorList>
            <consortium name="EnsemblMetazoa"/>
        </authorList>
    </citation>
    <scope>IDENTIFICATION</scope>
    <source>
        <strain evidence="2">DF5081</strain>
    </source>
</reference>
<evidence type="ECO:0000313" key="3">
    <source>
        <dbReference type="Proteomes" id="UP000005237"/>
    </source>
</evidence>
<dbReference type="SMART" id="SM00587">
    <property type="entry name" value="CHK"/>
    <property type="match status" value="1"/>
</dbReference>
<feature type="domain" description="CHK kinase-like" evidence="1">
    <location>
        <begin position="101"/>
        <end position="284"/>
    </location>
</feature>
<dbReference type="Proteomes" id="UP000005237">
    <property type="component" value="Unassembled WGS sequence"/>
</dbReference>
<evidence type="ECO:0000313" key="2">
    <source>
        <dbReference type="EnsemblMetazoa" id="CJA17868.1"/>
    </source>
</evidence>
<evidence type="ECO:0000259" key="1">
    <source>
        <dbReference type="SMART" id="SM00587"/>
    </source>
</evidence>
<protein>
    <submittedName>
        <fullName evidence="2">CHK domain-containing protein</fullName>
    </submittedName>
</protein>
<dbReference type="InterPro" id="IPR015897">
    <property type="entry name" value="CHK_kinase-like"/>
</dbReference>
<proteinExistence type="predicted"/>
<dbReference type="InterPro" id="IPR004119">
    <property type="entry name" value="EcKL"/>
</dbReference>
<dbReference type="SUPFAM" id="SSF56112">
    <property type="entry name" value="Protein kinase-like (PK-like)"/>
    <property type="match status" value="1"/>
</dbReference>
<organism evidence="2 3">
    <name type="scientific">Caenorhabditis japonica</name>
    <dbReference type="NCBI Taxonomy" id="281687"/>
    <lineage>
        <taxon>Eukaryota</taxon>
        <taxon>Metazoa</taxon>
        <taxon>Ecdysozoa</taxon>
        <taxon>Nematoda</taxon>
        <taxon>Chromadorea</taxon>
        <taxon>Rhabditida</taxon>
        <taxon>Rhabditina</taxon>
        <taxon>Rhabditomorpha</taxon>
        <taxon>Rhabditoidea</taxon>
        <taxon>Rhabditidae</taxon>
        <taxon>Peloderinae</taxon>
        <taxon>Caenorhabditis</taxon>
    </lineage>
</organism>
<dbReference type="Gene3D" id="3.90.1200.10">
    <property type="match status" value="1"/>
</dbReference>
<dbReference type="FunCoup" id="A0A1D5RMZ5">
    <property type="interactions" value="1"/>
</dbReference>
<sequence length="357" mass="41133">MHITELVARQLGLTEVRELEPYATINGVTVVDLESQEGHFRVHLVRDSQSVNVSLEEGSKLSAYYNSLFWHEATTTEKIALPSGRFKTTFRVSDGPVKHSVFITTLDRPGTVRKRKLTLDELEQIAREIAKMHAVGLKVLRKEFETSVRENYENIRKYRDKVQKEVIEVLELAVTNELSTFFKNPAAILQKVGILTHHLDGRKEEKHEEVEEVIAHGRLTADTCRFDEHGNLVEITEWENIHLGNPVEDLTNLIISSADSDIRSKKFRKIFQTYFYALVDIHPPNYQLPDLKQWFREQMARAVVDGIEFLLLELSDGADHVQEKRDAAHRWESALDEAVDHLTGNYVSDDEQDYRTD</sequence>
<reference evidence="3" key="1">
    <citation type="submission" date="2010-08" db="EMBL/GenBank/DDBJ databases">
        <authorList>
            <consortium name="Caenorhabditis japonica Sequencing Consortium"/>
            <person name="Wilson R.K."/>
        </authorList>
    </citation>
    <scope>NUCLEOTIDE SEQUENCE [LARGE SCALE GENOMIC DNA]</scope>
    <source>
        <strain evidence="3">DF5081</strain>
    </source>
</reference>
<dbReference type="eggNOG" id="ENOG502ST3J">
    <property type="taxonomic scope" value="Eukaryota"/>
</dbReference>
<dbReference type="InterPro" id="IPR052961">
    <property type="entry name" value="Oxido-Kinase-like_Enzymes"/>
</dbReference>
<accession>A0A1D5RMZ5</accession>
<name>A0A1D5RMZ5_CAEJA</name>
<dbReference type="AlphaFoldDB" id="A0A1D5RMZ5"/>
<dbReference type="Pfam" id="PF02958">
    <property type="entry name" value="EcKL"/>
    <property type="match status" value="1"/>
</dbReference>
<dbReference type="InterPro" id="IPR011009">
    <property type="entry name" value="Kinase-like_dom_sf"/>
</dbReference>
<dbReference type="InParanoid" id="A0A1D5RMZ5"/>
<dbReference type="PANTHER" id="PTHR23020">
    <property type="entry name" value="UNCHARACTERIZED NUCLEAR HORMONE RECEPTOR-RELATED"/>
    <property type="match status" value="1"/>
</dbReference>
<dbReference type="PANTHER" id="PTHR23020:SF21">
    <property type="entry name" value="CHK KINASE-LIKE DOMAIN-CONTAINING PROTEIN"/>
    <property type="match status" value="1"/>
</dbReference>
<dbReference type="STRING" id="281687.A0A1D5RMZ5"/>